<comment type="caution">
    <text evidence="1">The sequence shown here is derived from an EMBL/GenBank/DDBJ whole genome shotgun (WGS) entry which is preliminary data.</text>
</comment>
<accession>A0A0F9HTT3</accession>
<protein>
    <submittedName>
        <fullName evidence="1">Uncharacterized protein</fullName>
    </submittedName>
</protein>
<proteinExistence type="predicted"/>
<organism evidence="1">
    <name type="scientific">marine sediment metagenome</name>
    <dbReference type="NCBI Taxonomy" id="412755"/>
    <lineage>
        <taxon>unclassified sequences</taxon>
        <taxon>metagenomes</taxon>
        <taxon>ecological metagenomes</taxon>
    </lineage>
</organism>
<reference evidence="1" key="1">
    <citation type="journal article" date="2015" name="Nature">
        <title>Complex archaea that bridge the gap between prokaryotes and eukaryotes.</title>
        <authorList>
            <person name="Spang A."/>
            <person name="Saw J.H."/>
            <person name="Jorgensen S.L."/>
            <person name="Zaremba-Niedzwiedzka K."/>
            <person name="Martijn J."/>
            <person name="Lind A.E."/>
            <person name="van Eijk R."/>
            <person name="Schleper C."/>
            <person name="Guy L."/>
            <person name="Ettema T.J."/>
        </authorList>
    </citation>
    <scope>NUCLEOTIDE SEQUENCE</scope>
</reference>
<sequence>MAKRLGRPDNLNDAVEAMGYNIGQTPHEFLGADGDKSFTYKNLVMHGGLNKPTEQELLDKLTEIQAEWDVANAPYILNRGRAYPPVSDQLDMMYHDQKDGTTVWLDTIEAVKTKYPKPSN</sequence>
<name>A0A0F9HTT3_9ZZZZ</name>
<dbReference type="EMBL" id="LAZR01014141">
    <property type="protein sequence ID" value="KKM18801.1"/>
    <property type="molecule type" value="Genomic_DNA"/>
</dbReference>
<dbReference type="AlphaFoldDB" id="A0A0F9HTT3"/>
<gene>
    <name evidence="1" type="ORF">LCGC14_1662040</name>
</gene>
<evidence type="ECO:0000313" key="1">
    <source>
        <dbReference type="EMBL" id="KKM18801.1"/>
    </source>
</evidence>